<feature type="domain" description="RNA-binding S4" evidence="7">
    <location>
        <begin position="12"/>
        <end position="77"/>
    </location>
</feature>
<evidence type="ECO:0000256" key="6">
    <source>
        <dbReference type="RuleBase" id="RU362028"/>
    </source>
</evidence>
<evidence type="ECO:0000256" key="2">
    <source>
        <dbReference type="ARBA" id="ARBA00023235"/>
    </source>
</evidence>
<dbReference type="PANTHER" id="PTHR21600:SF44">
    <property type="entry name" value="RIBOSOMAL LARGE SUBUNIT PSEUDOURIDINE SYNTHASE D"/>
    <property type="match status" value="1"/>
</dbReference>
<accession>A0A1Y2K6F6</accession>
<evidence type="ECO:0000313" key="9">
    <source>
        <dbReference type="Proteomes" id="UP000194003"/>
    </source>
</evidence>
<comment type="similarity">
    <text evidence="1 6">Belongs to the pseudouridine synthase RluA family.</text>
</comment>
<dbReference type="InterPro" id="IPR020103">
    <property type="entry name" value="PsdUridine_synth_cat_dom_sf"/>
</dbReference>
<dbReference type="PANTHER" id="PTHR21600">
    <property type="entry name" value="MITOCHONDRIAL RNA PSEUDOURIDINE SYNTHASE"/>
    <property type="match status" value="1"/>
</dbReference>
<dbReference type="CDD" id="cd02869">
    <property type="entry name" value="PseudoU_synth_RluA_like"/>
    <property type="match status" value="1"/>
</dbReference>
<feature type="active site" evidence="4">
    <location>
        <position position="143"/>
    </location>
</feature>
<evidence type="ECO:0000256" key="4">
    <source>
        <dbReference type="PIRSR" id="PIRSR606225-1"/>
    </source>
</evidence>
<dbReference type="EMBL" id="LVJN01000018">
    <property type="protein sequence ID" value="OSM04877.1"/>
    <property type="molecule type" value="Genomic_DNA"/>
</dbReference>
<gene>
    <name evidence="8" type="ORF">MAIT1_02978</name>
</gene>
<comment type="function">
    <text evidence="6">Responsible for synthesis of pseudouridine from uracil.</text>
</comment>
<evidence type="ECO:0000313" key="8">
    <source>
        <dbReference type="EMBL" id="OSM04877.1"/>
    </source>
</evidence>
<dbReference type="Gene3D" id="3.30.2350.10">
    <property type="entry name" value="Pseudouridine synthase"/>
    <property type="match status" value="1"/>
</dbReference>
<dbReference type="Pfam" id="PF01479">
    <property type="entry name" value="S4"/>
    <property type="match status" value="1"/>
</dbReference>
<dbReference type="EC" id="5.4.99.-" evidence="6"/>
<dbReference type="STRING" id="1434232.MAIT1_02978"/>
<dbReference type="AlphaFoldDB" id="A0A1Y2K6F6"/>
<dbReference type="InterPro" id="IPR006224">
    <property type="entry name" value="PsdUridine_synth_RluA-like_CS"/>
</dbReference>
<dbReference type="NCBIfam" id="TIGR00005">
    <property type="entry name" value="rluA_subfam"/>
    <property type="match status" value="1"/>
</dbReference>
<dbReference type="PROSITE" id="PS50889">
    <property type="entry name" value="S4"/>
    <property type="match status" value="1"/>
</dbReference>
<dbReference type="PROSITE" id="PS01129">
    <property type="entry name" value="PSI_RLU"/>
    <property type="match status" value="1"/>
</dbReference>
<dbReference type="GO" id="GO:0160140">
    <property type="term" value="F:23S rRNA pseudouridine(1911/1915/1917) synthase activity"/>
    <property type="evidence" value="ECO:0007669"/>
    <property type="project" value="UniProtKB-EC"/>
</dbReference>
<dbReference type="InterPro" id="IPR006225">
    <property type="entry name" value="PsdUridine_synth_RluC/D"/>
</dbReference>
<dbReference type="Gene3D" id="3.10.290.10">
    <property type="entry name" value="RNA-binding S4 domain"/>
    <property type="match status" value="1"/>
</dbReference>
<dbReference type="GO" id="GO:0003723">
    <property type="term" value="F:RNA binding"/>
    <property type="evidence" value="ECO:0007669"/>
    <property type="project" value="UniProtKB-KW"/>
</dbReference>
<reference evidence="8 9" key="1">
    <citation type="journal article" date="2016" name="BMC Genomics">
        <title>Combined genomic and structural analyses of a cultured magnetotactic bacterium reveals its niche adaptation to a dynamic environment.</title>
        <authorList>
            <person name="Araujo A.C."/>
            <person name="Morillo V."/>
            <person name="Cypriano J."/>
            <person name="Teixeira L.C."/>
            <person name="Leao P."/>
            <person name="Lyra S."/>
            <person name="Almeida L.G."/>
            <person name="Bazylinski D.A."/>
            <person name="Vasconcellos A.T."/>
            <person name="Abreu F."/>
            <person name="Lins U."/>
        </authorList>
    </citation>
    <scope>NUCLEOTIDE SEQUENCE [LARGE SCALE GENOMIC DNA]</scope>
    <source>
        <strain evidence="8 9">IT-1</strain>
    </source>
</reference>
<dbReference type="Proteomes" id="UP000194003">
    <property type="component" value="Unassembled WGS sequence"/>
</dbReference>
<keyword evidence="2 6" id="KW-0413">Isomerase</keyword>
<comment type="catalytic activity">
    <reaction evidence="3">
        <text>uridine(1911/1915/1917) in 23S rRNA = pseudouridine(1911/1915/1917) in 23S rRNA</text>
        <dbReference type="Rhea" id="RHEA:42524"/>
        <dbReference type="Rhea" id="RHEA-COMP:10097"/>
        <dbReference type="Rhea" id="RHEA-COMP:10098"/>
        <dbReference type="ChEBI" id="CHEBI:65314"/>
        <dbReference type="ChEBI" id="CHEBI:65315"/>
        <dbReference type="EC" id="5.4.99.23"/>
    </reaction>
</comment>
<evidence type="ECO:0000259" key="7">
    <source>
        <dbReference type="SMART" id="SM00363"/>
    </source>
</evidence>
<proteinExistence type="inferred from homology"/>
<keyword evidence="5" id="KW-0694">RNA-binding</keyword>
<dbReference type="GO" id="GO:0000455">
    <property type="term" value="P:enzyme-directed rRNA pseudouridine synthesis"/>
    <property type="evidence" value="ECO:0007669"/>
    <property type="project" value="TreeGrafter"/>
</dbReference>
<dbReference type="SMART" id="SM00363">
    <property type="entry name" value="S4"/>
    <property type="match status" value="1"/>
</dbReference>
<dbReference type="CDD" id="cd00165">
    <property type="entry name" value="S4"/>
    <property type="match status" value="1"/>
</dbReference>
<dbReference type="InterPro" id="IPR002942">
    <property type="entry name" value="S4_RNA-bd"/>
</dbReference>
<evidence type="ECO:0000256" key="3">
    <source>
        <dbReference type="ARBA" id="ARBA00036882"/>
    </source>
</evidence>
<comment type="catalytic activity">
    <reaction evidence="6">
        <text>a uridine in RNA = a pseudouridine in RNA</text>
        <dbReference type="Rhea" id="RHEA:48348"/>
        <dbReference type="Rhea" id="RHEA-COMP:12068"/>
        <dbReference type="Rhea" id="RHEA-COMP:12069"/>
        <dbReference type="ChEBI" id="CHEBI:65314"/>
        <dbReference type="ChEBI" id="CHEBI:65315"/>
    </reaction>
</comment>
<dbReference type="InterPro" id="IPR006145">
    <property type="entry name" value="PsdUridine_synth_RsuA/RluA"/>
</dbReference>
<dbReference type="SUPFAM" id="SSF55174">
    <property type="entry name" value="Alpha-L RNA-binding motif"/>
    <property type="match status" value="1"/>
</dbReference>
<evidence type="ECO:0000256" key="1">
    <source>
        <dbReference type="ARBA" id="ARBA00010876"/>
    </source>
</evidence>
<dbReference type="InterPro" id="IPR036986">
    <property type="entry name" value="S4_RNA-bd_sf"/>
</dbReference>
<organism evidence="8 9">
    <name type="scientific">Magnetofaba australis IT-1</name>
    <dbReference type="NCBI Taxonomy" id="1434232"/>
    <lineage>
        <taxon>Bacteria</taxon>
        <taxon>Pseudomonadati</taxon>
        <taxon>Pseudomonadota</taxon>
        <taxon>Magnetococcia</taxon>
        <taxon>Magnetococcales</taxon>
        <taxon>Magnetococcaceae</taxon>
        <taxon>Magnetofaba</taxon>
    </lineage>
</organism>
<dbReference type="SUPFAM" id="SSF55120">
    <property type="entry name" value="Pseudouridine synthase"/>
    <property type="match status" value="1"/>
</dbReference>
<keyword evidence="9" id="KW-1185">Reference proteome</keyword>
<dbReference type="Pfam" id="PF00849">
    <property type="entry name" value="PseudoU_synth_2"/>
    <property type="match status" value="1"/>
</dbReference>
<evidence type="ECO:0000256" key="5">
    <source>
        <dbReference type="PROSITE-ProRule" id="PRU00182"/>
    </source>
</evidence>
<dbReference type="InterPro" id="IPR050188">
    <property type="entry name" value="RluA_PseudoU_synthase"/>
</dbReference>
<comment type="caution">
    <text evidence="8">The sequence shown here is derived from an EMBL/GenBank/DDBJ whole genome shotgun (WGS) entry which is preliminary data.</text>
</comment>
<protein>
    <recommendedName>
        <fullName evidence="6">Pseudouridine synthase</fullName>
        <ecNumber evidence="6">5.4.99.-</ecNumber>
    </recommendedName>
</protein>
<sequence>MSAPLPPAAQGLRLDKALLLLPLELSRAALQRLITQGRVALNGQTITSASHKVQAGQHARVELPPPEPCRFEPEAIPLDVLYEDDDLIVINKPVGMVTHPGAGINQGTLVNALLHHCGAPDNPYGGLSGIGGTVRPGIVHRLDKETSGVMVAAKHDAAHVGLAKQFEQRTLTRFYVAIVQGAPQPARGRVEAPIGRHPVQRKKMAVVAGGKFAATRYKTLKAWERLSLIQCKLESGRTHQIRVHMAHIGHPLLGDSLYGRPFHAPKAWPDASREALEAFAHQALHAAVLGFTHPISREALRFETPPPADFLALIRALDNL</sequence>
<name>A0A1Y2K6F6_9PROT</name>